<comment type="caution">
    <text evidence="2">The sequence shown here is derived from an EMBL/GenBank/DDBJ whole genome shotgun (WGS) entry which is preliminary data.</text>
</comment>
<dbReference type="EMBL" id="JAHBBH010000039">
    <property type="protein sequence ID" value="MBW3093370.1"/>
    <property type="molecule type" value="Genomic_DNA"/>
</dbReference>
<gene>
    <name evidence="2" type="ORF">KIH79_10655</name>
</gene>
<organism evidence="2 3">
    <name type="scientific">Bifidobacterium miconis</name>
    <dbReference type="NCBI Taxonomy" id="2834435"/>
    <lineage>
        <taxon>Bacteria</taxon>
        <taxon>Bacillati</taxon>
        <taxon>Actinomycetota</taxon>
        <taxon>Actinomycetes</taxon>
        <taxon>Bifidobacteriales</taxon>
        <taxon>Bifidobacteriaceae</taxon>
        <taxon>Bifidobacterium</taxon>
    </lineage>
</organism>
<protein>
    <submittedName>
        <fullName evidence="2">Uncharacterized protein</fullName>
    </submittedName>
</protein>
<evidence type="ECO:0000313" key="2">
    <source>
        <dbReference type="EMBL" id="MBW3093370.1"/>
    </source>
</evidence>
<accession>A0ABS6WHZ2</accession>
<proteinExistence type="predicted"/>
<reference evidence="2 3" key="1">
    <citation type="submission" date="2021-05" db="EMBL/GenBank/DDBJ databases">
        <title>Phylogenetic classification of ten novel species belonging to the genus Bifidobacterium comprising B. colchicus sp. nov., B. abeli sp. nov., B. bicoloris sp. nov., B. guerezis sp. nov., B. rosaliae sp. nov., B. santillanensis sp. nov., B. argentati sp. nov., B. amazzoni sp. nov., B. pluviali sp. nov., and B. pinnaculum sp. nov.</title>
        <authorList>
            <person name="Lugli G.A."/>
            <person name="Ruiz Garcia L."/>
            <person name="Margolles A."/>
            <person name="Ventura M."/>
        </authorList>
    </citation>
    <scope>NUCLEOTIDE SEQUENCE [LARGE SCALE GENOMIC DNA]</scope>
    <source>
        <strain evidence="2 3">82T10</strain>
    </source>
</reference>
<evidence type="ECO:0000313" key="3">
    <source>
        <dbReference type="Proteomes" id="UP000700815"/>
    </source>
</evidence>
<keyword evidence="3" id="KW-1185">Reference proteome</keyword>
<dbReference type="RefSeq" id="WP_219059346.1">
    <property type="nucleotide sequence ID" value="NZ_JAHBBH010000039.1"/>
</dbReference>
<feature type="region of interest" description="Disordered" evidence="1">
    <location>
        <begin position="35"/>
        <end position="83"/>
    </location>
</feature>
<name>A0ABS6WHZ2_9BIFI</name>
<feature type="compositionally biased region" description="Polar residues" evidence="1">
    <location>
        <begin position="35"/>
        <end position="70"/>
    </location>
</feature>
<sequence length="232" mass="25204">MAGNKQNAAKKPFWKKWWFWVIIIALAFIGGKGGTINTSTNPVTTNTQSTATAPQPESTTKQSEPTTKPNESATESKKEEESPSAQFAAAFSSAYGTPISDITAFDPQDRDGGHYRVEFRLGAYKDSIGKHGTIGDMSIDMIEYGGKHKDFRIYLTGPKESVIAAYPALAKAMDPSLSDADIQSILGKFSNEGTPINDGLSFVDSNKRIRNDSLTNGSDETAEAYIDADFRK</sequence>
<evidence type="ECO:0000256" key="1">
    <source>
        <dbReference type="SAM" id="MobiDB-lite"/>
    </source>
</evidence>
<dbReference type="Proteomes" id="UP000700815">
    <property type="component" value="Unassembled WGS sequence"/>
</dbReference>